<dbReference type="InterPro" id="IPR036078">
    <property type="entry name" value="Spo11/TopoVI_A_sf"/>
</dbReference>
<organism evidence="3 4">
    <name type="scientific">Ohessyouella blattaphilus</name>
    <dbReference type="NCBI Taxonomy" id="2949333"/>
    <lineage>
        <taxon>Bacteria</taxon>
        <taxon>Bacillati</taxon>
        <taxon>Bacillota</taxon>
        <taxon>Clostridia</taxon>
        <taxon>Lachnospirales</taxon>
        <taxon>Lachnospiraceae</taxon>
        <taxon>Ohessyouella</taxon>
    </lineage>
</organism>
<evidence type="ECO:0000313" key="3">
    <source>
        <dbReference type="EMBL" id="MCP1109579.1"/>
    </source>
</evidence>
<proteinExistence type="predicted"/>
<dbReference type="Gene3D" id="3.40.1360.10">
    <property type="match status" value="1"/>
</dbReference>
<dbReference type="InterPro" id="IPR024466">
    <property type="entry name" value="CHP02679_N"/>
</dbReference>
<protein>
    <submittedName>
        <fullName evidence="3">TIGR02679 family protein</fullName>
    </submittedName>
</protein>
<dbReference type="NCBIfam" id="TIGR02679">
    <property type="entry name" value="TIGR02679 family protein"/>
    <property type="match status" value="1"/>
</dbReference>
<feature type="domain" description="DUF2399" evidence="1">
    <location>
        <begin position="277"/>
        <end position="430"/>
    </location>
</feature>
<feature type="domain" description="Conserved hypothetical protein CHP02679 N terminus" evidence="2">
    <location>
        <begin position="37"/>
        <end position="253"/>
    </location>
</feature>
<gene>
    <name evidence="3" type="ORF">NK118_04850</name>
</gene>
<sequence length="447" mass="51243">MGEERLEQFVSFLKADPGFARLLAAMREKYRSFGEVKGILVLKKASLAEKNALSGMLGVDYSDTNEIRVSVSRILKALEMTPFSGISLEEAVTAYFSEDILTKKEERTLEKELEDAFFQDLINEFSGTISSSWLQSAWQRELGEWQYLHRHYREDGARLKKALKIAMEAGNNLPSTKNEKVQIPFFAERYSRDPHTFDYGHLESNILLYIIAFYLETARFEKGRTSLIRDLELYSKVGLGRDDILNNTTVYGLSCIQKGGHEHAGCRGYLEEKEPQVLTLRLILQTKSIIVPRKRVYVVENSGVFAELVNHLSSSNQALMCTNGQFTTASWILLEKFIQQGIEVFYAGDFDPEGLQIADRLLERLPEVHLWRMSVEDYLASVPAVPLDKKRLQKLRAIKNKSLKDVCQEMRKREMAGYQEALWDRYVEDLMQQGDPETGDSQSINQF</sequence>
<dbReference type="Proteomes" id="UP001523565">
    <property type="component" value="Unassembled WGS sequence"/>
</dbReference>
<evidence type="ECO:0000259" key="2">
    <source>
        <dbReference type="Pfam" id="PF11796"/>
    </source>
</evidence>
<comment type="caution">
    <text evidence="3">The sequence shown here is derived from an EMBL/GenBank/DDBJ whole genome shotgun (WGS) entry which is preliminary data.</text>
</comment>
<dbReference type="RefSeq" id="WP_262068482.1">
    <property type="nucleotide sequence ID" value="NZ_JAMXOC010000004.1"/>
</dbReference>
<reference evidence="3 4" key="1">
    <citation type="journal article" date="2022" name="Genome Biol. Evol.">
        <title>Host diet, physiology and behaviors set the stage for Lachnospiraceae cladogenesis.</title>
        <authorList>
            <person name="Vera-Ponce De Leon A."/>
            <person name="Schneider M."/>
            <person name="Jahnes B.C."/>
            <person name="Sadowski V."/>
            <person name="Camuy-Velez L.A."/>
            <person name="Duan J."/>
            <person name="Sabree Z.L."/>
        </authorList>
    </citation>
    <scope>NUCLEOTIDE SEQUENCE [LARGE SCALE GENOMIC DNA]</scope>
    <source>
        <strain evidence="3 4">PAL227</strain>
    </source>
</reference>
<dbReference type="EMBL" id="JAMZFV010000004">
    <property type="protein sequence ID" value="MCP1109579.1"/>
    <property type="molecule type" value="Genomic_DNA"/>
</dbReference>
<evidence type="ECO:0000259" key="1">
    <source>
        <dbReference type="Pfam" id="PF09664"/>
    </source>
</evidence>
<evidence type="ECO:0000313" key="4">
    <source>
        <dbReference type="Proteomes" id="UP001523565"/>
    </source>
</evidence>
<dbReference type="CDD" id="cd00188">
    <property type="entry name" value="TOPRIM"/>
    <property type="match status" value="1"/>
</dbReference>
<keyword evidence="4" id="KW-1185">Reference proteome</keyword>
<dbReference type="Pfam" id="PF11796">
    <property type="entry name" value="DUF3323"/>
    <property type="match status" value="1"/>
</dbReference>
<dbReference type="InterPro" id="IPR024465">
    <property type="entry name" value="DUF2399"/>
</dbReference>
<dbReference type="InterPro" id="IPR013495">
    <property type="entry name" value="CHP02679"/>
</dbReference>
<dbReference type="Pfam" id="PF09664">
    <property type="entry name" value="DUF2399"/>
    <property type="match status" value="1"/>
</dbReference>
<accession>A0ABT1EGG3</accession>
<dbReference type="SUPFAM" id="SSF56726">
    <property type="entry name" value="DNA topoisomerase IV, alpha subunit"/>
    <property type="match status" value="1"/>
</dbReference>
<name>A0ABT1EGG3_9FIRM</name>